<dbReference type="InterPro" id="IPR000079">
    <property type="entry name" value="HMGN_fam"/>
</dbReference>
<keyword evidence="4" id="KW-0539">Nucleus</keyword>
<evidence type="ECO:0000256" key="6">
    <source>
        <dbReference type="ARBA" id="ARBA00040304"/>
    </source>
</evidence>
<dbReference type="PANTHER" id="PTHR23087">
    <property type="entry name" value="NONHISTONE CHROMOSOMAL PROTEIN HMG"/>
    <property type="match status" value="1"/>
</dbReference>
<dbReference type="AlphaFoldDB" id="A0A673TCK4"/>
<reference evidence="9" key="2">
    <citation type="submission" date="2025-08" db="UniProtKB">
        <authorList>
            <consortium name="Ensembl"/>
        </authorList>
    </citation>
    <scope>IDENTIFICATION</scope>
</reference>
<accession>A0A673TCK4</accession>
<protein>
    <recommendedName>
        <fullName evidence="6">Non-histone chromosomal protein HMG-17</fullName>
    </recommendedName>
    <alternativeName>
        <fullName evidence="7">High mobility group nucleosome-binding domain-containing protein 2</fullName>
    </alternativeName>
</protein>
<name>A0A673TCK4_SURSU</name>
<dbReference type="GO" id="GO:0005634">
    <property type="term" value="C:nucleus"/>
    <property type="evidence" value="ECO:0007669"/>
    <property type="project" value="UniProtKB-SubCell"/>
</dbReference>
<evidence type="ECO:0000256" key="7">
    <source>
        <dbReference type="ARBA" id="ARBA00042290"/>
    </source>
</evidence>
<evidence type="ECO:0000313" key="10">
    <source>
        <dbReference type="Proteomes" id="UP000472268"/>
    </source>
</evidence>
<evidence type="ECO:0000256" key="8">
    <source>
        <dbReference type="SAM" id="MobiDB-lite"/>
    </source>
</evidence>
<comment type="function">
    <text evidence="5">Binds to the inner side of the nucleosomal DNA thus altering the interaction between the DNA and the histone octamer. May be involved in the process which maintains transcribable genes in a unique chromatin conformation.</text>
</comment>
<proteinExistence type="inferred from homology"/>
<comment type="similarity">
    <text evidence="2">Belongs to the HMGN family.</text>
</comment>
<evidence type="ECO:0000256" key="4">
    <source>
        <dbReference type="ARBA" id="ARBA00023242"/>
    </source>
</evidence>
<reference evidence="9 10" key="1">
    <citation type="submission" date="2019-05" db="EMBL/GenBank/DDBJ databases">
        <title>A Chromosome-scale Meerkat (S. suricatta) Genome Assembly.</title>
        <authorList>
            <person name="Dudchenko O."/>
            <person name="Lieberman Aiden E."/>
            <person name="Tung J."/>
            <person name="Barreiro L.B."/>
            <person name="Clutton-Brock T.H."/>
        </authorList>
    </citation>
    <scope>NUCLEOTIDE SEQUENCE [LARGE SCALE GENOMIC DNA]</scope>
</reference>
<comment type="subcellular location">
    <subcellularLocation>
        <location evidence="1">Nucleus</location>
    </subcellularLocation>
</comment>
<sequence length="88" mass="9040">MPKRKAEGDAKGDKAKVEDEPQRRSAKLPAKPPPPKSEPKPKKASAKKGDKVPQGKKGNTGKDGNGPAANGDATTDQAQKAKGAGDAK</sequence>
<dbReference type="Ensembl" id="ENSSSUT00005010997.1">
    <property type="protein sequence ID" value="ENSSSUP00005009588.1"/>
    <property type="gene ID" value="ENSSSUG00005006173.1"/>
</dbReference>
<keyword evidence="10" id="KW-1185">Reference proteome</keyword>
<evidence type="ECO:0000256" key="1">
    <source>
        <dbReference type="ARBA" id="ARBA00004123"/>
    </source>
</evidence>
<dbReference type="SMART" id="SM00527">
    <property type="entry name" value="HMG17"/>
    <property type="match status" value="1"/>
</dbReference>
<dbReference type="PRINTS" id="PR00925">
    <property type="entry name" value="NONHISHMG17"/>
</dbReference>
<feature type="compositionally biased region" description="Basic and acidic residues" evidence="8">
    <location>
        <begin position="1"/>
        <end position="23"/>
    </location>
</feature>
<dbReference type="Proteomes" id="UP000472268">
    <property type="component" value="Chromosome 5"/>
</dbReference>
<dbReference type="PANTHER" id="PTHR23087:SF13">
    <property type="entry name" value="NON-HISTONE CHROMOSOMAL PROTEIN HMG-17"/>
    <property type="match status" value="1"/>
</dbReference>
<dbReference type="Pfam" id="PF01101">
    <property type="entry name" value="HMG14_17"/>
    <property type="match status" value="1"/>
</dbReference>
<feature type="region of interest" description="Disordered" evidence="8">
    <location>
        <begin position="1"/>
        <end position="88"/>
    </location>
</feature>
<keyword evidence="3" id="KW-0238">DNA-binding</keyword>
<dbReference type="GO" id="GO:0000785">
    <property type="term" value="C:chromatin"/>
    <property type="evidence" value="ECO:0007669"/>
    <property type="project" value="InterPro"/>
</dbReference>
<evidence type="ECO:0000256" key="5">
    <source>
        <dbReference type="ARBA" id="ARBA00037490"/>
    </source>
</evidence>
<dbReference type="GO" id="GO:0006325">
    <property type="term" value="P:chromatin organization"/>
    <property type="evidence" value="ECO:0007669"/>
    <property type="project" value="TreeGrafter"/>
</dbReference>
<reference evidence="9" key="3">
    <citation type="submission" date="2025-09" db="UniProtKB">
        <authorList>
            <consortium name="Ensembl"/>
        </authorList>
    </citation>
    <scope>IDENTIFICATION</scope>
</reference>
<organism evidence="9 10">
    <name type="scientific">Suricata suricatta</name>
    <name type="common">Meerkat</name>
    <dbReference type="NCBI Taxonomy" id="37032"/>
    <lineage>
        <taxon>Eukaryota</taxon>
        <taxon>Metazoa</taxon>
        <taxon>Chordata</taxon>
        <taxon>Craniata</taxon>
        <taxon>Vertebrata</taxon>
        <taxon>Euteleostomi</taxon>
        <taxon>Mammalia</taxon>
        <taxon>Eutheria</taxon>
        <taxon>Laurasiatheria</taxon>
        <taxon>Carnivora</taxon>
        <taxon>Feliformia</taxon>
        <taxon>Herpestidae</taxon>
        <taxon>Suricata</taxon>
    </lineage>
</organism>
<evidence type="ECO:0000313" key="9">
    <source>
        <dbReference type="Ensembl" id="ENSSSUP00005009588.1"/>
    </source>
</evidence>
<evidence type="ECO:0000256" key="3">
    <source>
        <dbReference type="ARBA" id="ARBA00023125"/>
    </source>
</evidence>
<evidence type="ECO:0000256" key="2">
    <source>
        <dbReference type="ARBA" id="ARBA00007696"/>
    </source>
</evidence>
<dbReference type="GO" id="GO:0031492">
    <property type="term" value="F:nucleosomal DNA binding"/>
    <property type="evidence" value="ECO:0007669"/>
    <property type="project" value="InterPro"/>
</dbReference>
<feature type="compositionally biased region" description="Basic and acidic residues" evidence="8">
    <location>
        <begin position="37"/>
        <end position="53"/>
    </location>
</feature>